<name>A0A256GAN0_9HYPH</name>
<dbReference type="RefSeq" id="WP_094543872.1">
    <property type="nucleotide sequence ID" value="NZ_JBHEEM010000024.1"/>
</dbReference>
<dbReference type="CDD" id="cd22231">
    <property type="entry name" value="RHH_NikR_HicB-like"/>
    <property type="match status" value="1"/>
</dbReference>
<dbReference type="NCBIfam" id="TIGR02606">
    <property type="entry name" value="antidote_CC2985"/>
    <property type="match status" value="1"/>
</dbReference>
<evidence type="ECO:0000256" key="1">
    <source>
        <dbReference type="ARBA" id="ARBA00008580"/>
    </source>
</evidence>
<keyword evidence="4" id="KW-1185">Reference proteome</keyword>
<evidence type="ECO:0000256" key="2">
    <source>
        <dbReference type="ARBA" id="ARBA00022649"/>
    </source>
</evidence>
<dbReference type="PANTHER" id="PTHR36582">
    <property type="entry name" value="ANTITOXIN PARD"/>
    <property type="match status" value="1"/>
</dbReference>
<dbReference type="PANTHER" id="PTHR36582:SF2">
    <property type="entry name" value="ANTITOXIN PARD"/>
    <property type="match status" value="1"/>
</dbReference>
<dbReference type="InterPro" id="IPR038296">
    <property type="entry name" value="ParD_sf"/>
</dbReference>
<dbReference type="SUPFAM" id="SSF47598">
    <property type="entry name" value="Ribbon-helix-helix"/>
    <property type="match status" value="1"/>
</dbReference>
<evidence type="ECO:0000313" key="3">
    <source>
        <dbReference type="EMBL" id="OYR24167.1"/>
    </source>
</evidence>
<dbReference type="Proteomes" id="UP000216188">
    <property type="component" value="Unassembled WGS sequence"/>
</dbReference>
<dbReference type="Pfam" id="PF03693">
    <property type="entry name" value="ParD_antitoxin"/>
    <property type="match status" value="1"/>
</dbReference>
<dbReference type="STRING" id="419475.A8A54_22995"/>
<proteinExistence type="inferred from homology"/>
<protein>
    <submittedName>
        <fullName evidence="3">Ribbon-helix-helix, copG family protein</fullName>
    </submittedName>
</protein>
<organism evidence="3 4">
    <name type="scientific">Brucella pseudogrignonensis</name>
    <dbReference type="NCBI Taxonomy" id="419475"/>
    <lineage>
        <taxon>Bacteria</taxon>
        <taxon>Pseudomonadati</taxon>
        <taxon>Pseudomonadota</taxon>
        <taxon>Alphaproteobacteria</taxon>
        <taxon>Hyphomicrobiales</taxon>
        <taxon>Brucellaceae</taxon>
        <taxon>Brucella/Ochrobactrum group</taxon>
        <taxon>Brucella</taxon>
    </lineage>
</organism>
<comment type="caution">
    <text evidence="3">The sequence shown here is derived from an EMBL/GenBank/DDBJ whole genome shotgun (WGS) entry which is preliminary data.</text>
</comment>
<keyword evidence="2" id="KW-1277">Toxin-antitoxin system</keyword>
<gene>
    <name evidence="3" type="ORF">CEV34_3111</name>
</gene>
<reference evidence="3 4" key="1">
    <citation type="submission" date="2017-07" db="EMBL/GenBank/DDBJ databases">
        <title>Phylogenetic study on the rhizospheric bacterium Ochrobactrum sp. A44.</title>
        <authorList>
            <person name="Krzyzanowska D.M."/>
            <person name="Ossowicki A."/>
            <person name="Rajewska M."/>
            <person name="Maciag T."/>
            <person name="Kaczynski Z."/>
            <person name="Czerwicka M."/>
            <person name="Jafra S."/>
        </authorList>
    </citation>
    <scope>NUCLEOTIDE SEQUENCE [LARGE SCALE GENOMIC DNA]</scope>
    <source>
        <strain evidence="3 4">CCUG 30717</strain>
    </source>
</reference>
<sequence length="88" mass="9645">MSSVERLTITLPTEMASTVRDAVAGGEYASTSEVIREALRDWVRAHDTERRDLEALREAIRAGLESGPAIPAEEVFAALRARYTKAGQ</sequence>
<dbReference type="EMBL" id="NNRM01000035">
    <property type="protein sequence ID" value="OYR24167.1"/>
    <property type="molecule type" value="Genomic_DNA"/>
</dbReference>
<dbReference type="InterPro" id="IPR010985">
    <property type="entry name" value="Ribbon_hlx_hlx"/>
</dbReference>
<comment type="similarity">
    <text evidence="1">Belongs to the ParD antitoxin family.</text>
</comment>
<evidence type="ECO:0000313" key="4">
    <source>
        <dbReference type="Proteomes" id="UP000216188"/>
    </source>
</evidence>
<dbReference type="GO" id="GO:0006355">
    <property type="term" value="P:regulation of DNA-templated transcription"/>
    <property type="evidence" value="ECO:0007669"/>
    <property type="project" value="InterPro"/>
</dbReference>
<dbReference type="InterPro" id="IPR022789">
    <property type="entry name" value="ParD"/>
</dbReference>
<dbReference type="Gene3D" id="6.10.10.120">
    <property type="entry name" value="Antitoxin ParD1-like"/>
    <property type="match status" value="1"/>
</dbReference>
<accession>A0A256GAN0</accession>
<dbReference type="AlphaFoldDB" id="A0A256GAN0"/>